<evidence type="ECO:0000313" key="4">
    <source>
        <dbReference type="Proteomes" id="UP001437256"/>
    </source>
</evidence>
<comment type="caution">
    <text evidence="3">The sequence shown here is derived from an EMBL/GenBank/DDBJ whole genome shotgun (WGS) entry which is preliminary data.</text>
</comment>
<feature type="compositionally biased region" description="Low complexity" evidence="2">
    <location>
        <begin position="41"/>
        <end position="51"/>
    </location>
</feature>
<sequence length="581" mass="63541">MEVSTDSTNFSYDPGFDFLPSHFSFDSPSTSQSDLLGFHCNNSSASSSNPNLQYRYPNYSNVDVGPYPSPPPSTSNPKRSVPLPFLSISGESLTGVKHATYGGILDSPVIENHVLSRNDTPISPPTTVPTSTFPLPSTDGDFAVDGDEPLGFTSPQDDQQALLSPLSPEWVSSAIDDLHSTSRSNGIVLLSSPRRVRRDSFGDLHLRHEDEDIWPSHLPSRKADQDARMTSPRYSPSLLEDTNEPISFLPRFPHPSSPSIPRLDLDLDSIQIPDSPAWSPASLPELDMDDDDSDSESLLTPPSPSSKPLSLPGAECQDELLDGHFSWSNSDSDIFGIPPDTSKPLDSSPGQGGSLLLIDDPDVLTPRSPSPDNFDLDPSLYSSCPDPDVERLLALRRKSQAAERNAKEVEERSLSSGSMFARAEARKTRKKEKERVKEISAMLRLKLEVNDGTGDSSSAEAGNGFRCRCPSPEVKTVKAKKAISSIPQLVARMMLRRRDGSDRPITHMPTPPMPPTSSPLRKSWLVGEFDDSDDEEDSDDTMGLDDSIMDLKGFDDFSISPTDTSSEPWSMMIDGEDFGKK</sequence>
<evidence type="ECO:0000256" key="1">
    <source>
        <dbReference type="SAM" id="Coils"/>
    </source>
</evidence>
<keyword evidence="1" id="KW-0175">Coiled coil</keyword>
<dbReference type="EMBL" id="JBBXMP010000006">
    <property type="protein sequence ID" value="KAL0070393.1"/>
    <property type="molecule type" value="Genomic_DNA"/>
</dbReference>
<keyword evidence="4" id="KW-1185">Reference proteome</keyword>
<evidence type="ECO:0000313" key="3">
    <source>
        <dbReference type="EMBL" id="KAL0070393.1"/>
    </source>
</evidence>
<protein>
    <submittedName>
        <fullName evidence="3">Uncharacterized protein</fullName>
    </submittedName>
</protein>
<feature type="region of interest" description="Disordered" evidence="2">
    <location>
        <begin position="500"/>
        <end position="581"/>
    </location>
</feature>
<dbReference type="Proteomes" id="UP001437256">
    <property type="component" value="Unassembled WGS sequence"/>
</dbReference>
<feature type="region of interest" description="Disordered" evidence="2">
    <location>
        <begin position="27"/>
        <end position="80"/>
    </location>
</feature>
<name>A0ABR3A9K8_9AGAR</name>
<organism evidence="3 4">
    <name type="scientific">Marasmius tenuissimus</name>
    <dbReference type="NCBI Taxonomy" id="585030"/>
    <lineage>
        <taxon>Eukaryota</taxon>
        <taxon>Fungi</taxon>
        <taxon>Dikarya</taxon>
        <taxon>Basidiomycota</taxon>
        <taxon>Agaricomycotina</taxon>
        <taxon>Agaricomycetes</taxon>
        <taxon>Agaricomycetidae</taxon>
        <taxon>Agaricales</taxon>
        <taxon>Marasmiineae</taxon>
        <taxon>Marasmiaceae</taxon>
        <taxon>Marasmius</taxon>
    </lineage>
</organism>
<feature type="compositionally biased region" description="Low complexity" evidence="2">
    <location>
        <begin position="296"/>
        <end position="312"/>
    </location>
</feature>
<reference evidence="3 4" key="1">
    <citation type="submission" date="2024-05" db="EMBL/GenBank/DDBJ databases">
        <title>A draft genome resource for the thread blight pathogen Marasmius tenuissimus strain MS-2.</title>
        <authorList>
            <person name="Yulfo-Soto G.E."/>
            <person name="Baruah I.K."/>
            <person name="Amoako-Attah I."/>
            <person name="Bukari Y."/>
            <person name="Meinhardt L.W."/>
            <person name="Bailey B.A."/>
            <person name="Cohen S.P."/>
        </authorList>
    </citation>
    <scope>NUCLEOTIDE SEQUENCE [LARGE SCALE GENOMIC DNA]</scope>
    <source>
        <strain evidence="3 4">MS-2</strain>
    </source>
</reference>
<feature type="region of interest" description="Disordered" evidence="2">
    <location>
        <begin position="215"/>
        <end position="255"/>
    </location>
</feature>
<feature type="coiled-coil region" evidence="1">
    <location>
        <begin position="392"/>
        <end position="442"/>
    </location>
</feature>
<feature type="compositionally biased region" description="Acidic residues" evidence="2">
    <location>
        <begin position="286"/>
        <end position="295"/>
    </location>
</feature>
<feature type="compositionally biased region" description="Polar residues" evidence="2">
    <location>
        <begin position="559"/>
        <end position="568"/>
    </location>
</feature>
<feature type="region of interest" description="Disordered" evidence="2">
    <location>
        <begin position="271"/>
        <end position="314"/>
    </location>
</feature>
<feature type="compositionally biased region" description="Acidic residues" evidence="2">
    <location>
        <begin position="528"/>
        <end position="543"/>
    </location>
</feature>
<proteinExistence type="predicted"/>
<gene>
    <name evidence="3" type="ORF">AAF712_002224</name>
</gene>
<accession>A0ABR3A9K8</accession>
<evidence type="ECO:0000256" key="2">
    <source>
        <dbReference type="SAM" id="MobiDB-lite"/>
    </source>
</evidence>
<feature type="region of interest" description="Disordered" evidence="2">
    <location>
        <begin position="331"/>
        <end position="381"/>
    </location>
</feature>